<dbReference type="InterPro" id="IPR000086">
    <property type="entry name" value="NUDIX_hydrolase_dom"/>
</dbReference>
<keyword evidence="6" id="KW-1185">Reference proteome</keyword>
<evidence type="ECO:0000313" key="6">
    <source>
        <dbReference type="Proteomes" id="UP001172743"/>
    </source>
</evidence>
<dbReference type="GO" id="GO:0016787">
    <property type="term" value="F:hydrolase activity"/>
    <property type="evidence" value="ECO:0007669"/>
    <property type="project" value="UniProtKB-KW"/>
</dbReference>
<organism evidence="5 6">
    <name type="scientific">Ureibacillus aquaedulcis</name>
    <dbReference type="NCBI Taxonomy" id="3058421"/>
    <lineage>
        <taxon>Bacteria</taxon>
        <taxon>Bacillati</taxon>
        <taxon>Bacillota</taxon>
        <taxon>Bacilli</taxon>
        <taxon>Bacillales</taxon>
        <taxon>Caryophanaceae</taxon>
        <taxon>Ureibacillus</taxon>
    </lineage>
</organism>
<dbReference type="EMBL" id="JAUHTQ010000009">
    <property type="protein sequence ID" value="MDN4494375.1"/>
    <property type="molecule type" value="Genomic_DNA"/>
</dbReference>
<evidence type="ECO:0000256" key="2">
    <source>
        <dbReference type="ARBA" id="ARBA00022801"/>
    </source>
</evidence>
<dbReference type="SUPFAM" id="SSF55811">
    <property type="entry name" value="Nudix"/>
    <property type="match status" value="1"/>
</dbReference>
<dbReference type="Proteomes" id="UP001172743">
    <property type="component" value="Unassembled WGS sequence"/>
</dbReference>
<name>A0ABT8GSI0_9BACL</name>
<gene>
    <name evidence="5" type="ORF">QYB95_12555</name>
</gene>
<keyword evidence="2 3" id="KW-0378">Hydrolase</keyword>
<dbReference type="PROSITE" id="PS51462">
    <property type="entry name" value="NUDIX"/>
    <property type="match status" value="1"/>
</dbReference>
<dbReference type="RefSeq" id="WP_301138675.1">
    <property type="nucleotide sequence ID" value="NZ_JAUHTQ010000009.1"/>
</dbReference>
<reference evidence="5" key="1">
    <citation type="submission" date="2023-07" db="EMBL/GenBank/DDBJ databases">
        <title>Ureibacillus sp. isolated from freshwater well.</title>
        <authorList>
            <person name="Kirdat K."/>
            <person name="Bhatt A."/>
            <person name="Teware R."/>
            <person name="Bhavsar Y."/>
            <person name="Yadav A."/>
        </authorList>
    </citation>
    <scope>NUCLEOTIDE SEQUENCE</scope>
    <source>
        <strain evidence="5">BA0131</strain>
    </source>
</reference>
<comment type="caution">
    <text evidence="5">The sequence shown here is derived from an EMBL/GenBank/DDBJ whole genome shotgun (WGS) entry which is preliminary data.</text>
</comment>
<protein>
    <submittedName>
        <fullName evidence="5">NUDIX hydrolase</fullName>
    </submittedName>
</protein>
<sequence length="159" mass="18258">MGYIRDLRKMVGSRPLIMAGACVILIDEEYRLLLQLREDNNCWGLAGGSMDLGESLEQAAHRELFEETGLIANSLTLFNIYSGEKFYYKYPHGDEVYNVVAAYICKDYQGLLRKEDGEVQGLKFFHVNELPSNISPPDFPIIKEYIEFANKEHLGKKNW</sequence>
<dbReference type="InterPro" id="IPR020476">
    <property type="entry name" value="Nudix_hydrolase"/>
</dbReference>
<dbReference type="InterPro" id="IPR020084">
    <property type="entry name" value="NUDIX_hydrolase_CS"/>
</dbReference>
<dbReference type="Gene3D" id="3.90.79.10">
    <property type="entry name" value="Nucleoside Triphosphate Pyrophosphohydrolase"/>
    <property type="match status" value="1"/>
</dbReference>
<evidence type="ECO:0000313" key="5">
    <source>
        <dbReference type="EMBL" id="MDN4494375.1"/>
    </source>
</evidence>
<dbReference type="PANTHER" id="PTHR43046">
    <property type="entry name" value="GDP-MANNOSE MANNOSYL HYDROLASE"/>
    <property type="match status" value="1"/>
</dbReference>
<proteinExistence type="inferred from homology"/>
<comment type="similarity">
    <text evidence="3">Belongs to the Nudix hydrolase family.</text>
</comment>
<dbReference type="PANTHER" id="PTHR43046:SF2">
    <property type="entry name" value="8-OXO-DGTP DIPHOSPHATASE-RELATED"/>
    <property type="match status" value="1"/>
</dbReference>
<dbReference type="PROSITE" id="PS00893">
    <property type="entry name" value="NUDIX_BOX"/>
    <property type="match status" value="1"/>
</dbReference>
<dbReference type="CDD" id="cd04677">
    <property type="entry name" value="NUDIX_Hydrolase"/>
    <property type="match status" value="1"/>
</dbReference>
<comment type="cofactor">
    <cofactor evidence="1">
        <name>Mg(2+)</name>
        <dbReference type="ChEBI" id="CHEBI:18420"/>
    </cofactor>
</comment>
<evidence type="ECO:0000256" key="1">
    <source>
        <dbReference type="ARBA" id="ARBA00001946"/>
    </source>
</evidence>
<dbReference type="InterPro" id="IPR015797">
    <property type="entry name" value="NUDIX_hydrolase-like_dom_sf"/>
</dbReference>
<accession>A0ABT8GSI0</accession>
<evidence type="ECO:0000256" key="3">
    <source>
        <dbReference type="RuleBase" id="RU003476"/>
    </source>
</evidence>
<dbReference type="PRINTS" id="PR00502">
    <property type="entry name" value="NUDIXFAMILY"/>
</dbReference>
<feature type="domain" description="Nudix hydrolase" evidence="4">
    <location>
        <begin position="15"/>
        <end position="150"/>
    </location>
</feature>
<dbReference type="Pfam" id="PF00293">
    <property type="entry name" value="NUDIX"/>
    <property type="match status" value="1"/>
</dbReference>
<evidence type="ECO:0000259" key="4">
    <source>
        <dbReference type="PROSITE" id="PS51462"/>
    </source>
</evidence>